<keyword evidence="2" id="KW-1185">Reference proteome</keyword>
<proteinExistence type="predicted"/>
<protein>
    <submittedName>
        <fullName evidence="1">Dna replication licensing factor mcm family member</fullName>
    </submittedName>
</protein>
<sequence length="729" mass="81762">MDFVLDVDDHDKIIKNIDTFQNFIQDNLTLFPLTKIQKENHFSVDLGVLLNDKEFVTNWENFRTQIFENAETSLKCMALAIHQTIIEEQTESSLKQEFRCKAINVRLYNVEPIRQLKDLKANLFEKLISVRSTVIKVGVPRLQCQYMAFKCAGCESIQVAKQLDGNYTLPTKCLMKGCRSHNFVAQLESSFTRTINSQVIKLQEINDDIQDISGRVPRTVECDLTEDLVGSCIPGDDVLVTGILKVRSITGDNQYNRQSPIYILYIDCVSIINEKAKSQNAPLSRILFNTSDIPAIQKIHSEPQLFRFLIHSVCPNIYGHEMVKAGLLLALFGGTHTDMEKRSNCHVLMVGDPGLGKSQLLKSCSNLSPRGVYVCGNTSTGSGLTVTMVRESGSGFSLEAGALILADQGCCCIDEFDKMKNQHSNLLEVMEQQCISIAKAGISRSLHTRTSVLAAANPVGGHYNKAKTVAENLEIGSPLLSRFDLIFILLDYPNEHLDMLLSEHVLTLHSGRKSTNSNSDTSLIPVREQNTTLKNRLALQPGEVVDHLPHTLFRSYIAYAQKYVNPKLSEGAKDVLKQFYLELRQKYHVDDSTPVTARQLESMKRLTQARAKVELRNEASAEDAIEVVEIMRHSLVDVFTDEFGVLDFTRSPNGSGMSNRKQISKFLNLLQRQAENQQKSTFNIKALQEVALKANVGKDKFYKTIESLNLSGMLLFKGNNTYQLVSADY</sequence>
<organism evidence="1 2">
    <name type="scientific">Holotrichia oblita</name>
    <name type="common">Chafer beetle</name>
    <dbReference type="NCBI Taxonomy" id="644536"/>
    <lineage>
        <taxon>Eukaryota</taxon>
        <taxon>Metazoa</taxon>
        <taxon>Ecdysozoa</taxon>
        <taxon>Arthropoda</taxon>
        <taxon>Hexapoda</taxon>
        <taxon>Insecta</taxon>
        <taxon>Pterygota</taxon>
        <taxon>Neoptera</taxon>
        <taxon>Endopterygota</taxon>
        <taxon>Coleoptera</taxon>
        <taxon>Polyphaga</taxon>
        <taxon>Scarabaeiformia</taxon>
        <taxon>Scarabaeidae</taxon>
        <taxon>Melolonthinae</taxon>
        <taxon>Holotrichia</taxon>
    </lineage>
</organism>
<dbReference type="Proteomes" id="UP001056778">
    <property type="component" value="Chromosome 2"/>
</dbReference>
<evidence type="ECO:0000313" key="1">
    <source>
        <dbReference type="EMBL" id="KAI4468767.1"/>
    </source>
</evidence>
<comment type="caution">
    <text evidence="1">The sequence shown here is derived from an EMBL/GenBank/DDBJ whole genome shotgun (WGS) entry which is preliminary data.</text>
</comment>
<accession>A0ACB9TPR2</accession>
<name>A0ACB9TPR2_HOLOL</name>
<evidence type="ECO:0000313" key="2">
    <source>
        <dbReference type="Proteomes" id="UP001056778"/>
    </source>
</evidence>
<dbReference type="EMBL" id="CM043016">
    <property type="protein sequence ID" value="KAI4468767.1"/>
    <property type="molecule type" value="Genomic_DNA"/>
</dbReference>
<gene>
    <name evidence="1" type="ORF">MML48_2g00000402</name>
</gene>
<reference evidence="1" key="1">
    <citation type="submission" date="2022-04" db="EMBL/GenBank/DDBJ databases">
        <title>Chromosome-scale genome assembly of Holotrichia oblita Faldermann.</title>
        <authorList>
            <person name="Rongchong L."/>
        </authorList>
    </citation>
    <scope>NUCLEOTIDE SEQUENCE</scope>
    <source>
        <strain evidence="1">81SQS9</strain>
    </source>
</reference>